<sequence length="353" mass="39809">MITTNYYNSLYAPYAGRFFHVIWAFSCALGGPFTASKTQIFPDQPDPLQKSRGKGTGSFGKRRNKTHTLCVRCGRRSFHLQKSRCSACAFPAAHNWSVKAIRRKTTGTGRMRYLRHVPRRFKSGFREGRGLSCVLKQRQGAKEPHHQPKDIEESPIKSPSVNSKLLIENFFYLLAQNTPMSFERANSLGTWWERGMILYQLLCQKDREEPSSRFYLICDSNQSFHFLMNLIPGDLLKRVLTAKITLSKQRIGYSKTQSKLTKTGEKDPKQASGSQLAGRLGWEGKRGSTGSGHGWRSTHGEGRESGWFAVRSDWRPESGCREETWVRSDLVEKGVGAAIRVGCACDSGCGDLR</sequence>
<dbReference type="Gramene" id="MELO3C030793.2.1">
    <property type="protein sequence ID" value="MELO3C030793.2.1"/>
    <property type="gene ID" value="MELO3C030793.2"/>
</dbReference>
<dbReference type="GO" id="GO:0006412">
    <property type="term" value="P:translation"/>
    <property type="evidence" value="ECO:0007669"/>
    <property type="project" value="InterPro"/>
</dbReference>
<protein>
    <recommendedName>
        <fullName evidence="11">Ribosomal protein L37</fullName>
    </recommendedName>
</protein>
<dbReference type="SUPFAM" id="SSF57829">
    <property type="entry name" value="Zn-binding ribosomal proteins"/>
    <property type="match status" value="1"/>
</dbReference>
<keyword evidence="7" id="KW-0689">Ribosomal protein</keyword>
<keyword evidence="3" id="KW-0699">rRNA-binding</keyword>
<keyword evidence="2" id="KW-0479">Metal-binding</keyword>
<dbReference type="InterPro" id="IPR001569">
    <property type="entry name" value="Ribosomal_eL37"/>
</dbReference>
<dbReference type="InterPro" id="IPR011332">
    <property type="entry name" value="Ribosomal_zn-bd"/>
</dbReference>
<dbReference type="Gene3D" id="2.20.25.30">
    <property type="match status" value="1"/>
</dbReference>
<evidence type="ECO:0000256" key="6">
    <source>
        <dbReference type="ARBA" id="ARBA00022884"/>
    </source>
</evidence>
<evidence type="ECO:0008006" key="11">
    <source>
        <dbReference type="Google" id="ProtNLM"/>
    </source>
</evidence>
<feature type="region of interest" description="Disordered" evidence="9">
    <location>
        <begin position="257"/>
        <end position="301"/>
    </location>
</feature>
<dbReference type="Pfam" id="PF01907">
    <property type="entry name" value="Ribosomal_L37e"/>
    <property type="match status" value="1"/>
</dbReference>
<dbReference type="FunFam" id="2.20.25.30:FF:000001">
    <property type="entry name" value="Ribosomal protein L37"/>
    <property type="match status" value="1"/>
</dbReference>
<reference evidence="10" key="1">
    <citation type="submission" date="2023-03" db="UniProtKB">
        <authorList>
            <consortium name="EnsemblPlants"/>
        </authorList>
    </citation>
    <scope>IDENTIFICATION</scope>
</reference>
<dbReference type="PROSITE" id="PS01077">
    <property type="entry name" value="RIBOSOMAL_L37E"/>
    <property type="match status" value="1"/>
</dbReference>
<accession>A0A9I9E9U8</accession>
<organism evidence="10">
    <name type="scientific">Cucumis melo</name>
    <name type="common">Muskmelon</name>
    <dbReference type="NCBI Taxonomy" id="3656"/>
    <lineage>
        <taxon>Eukaryota</taxon>
        <taxon>Viridiplantae</taxon>
        <taxon>Streptophyta</taxon>
        <taxon>Embryophyta</taxon>
        <taxon>Tracheophyta</taxon>
        <taxon>Spermatophyta</taxon>
        <taxon>Magnoliopsida</taxon>
        <taxon>eudicotyledons</taxon>
        <taxon>Gunneridae</taxon>
        <taxon>Pentapetalae</taxon>
        <taxon>rosids</taxon>
        <taxon>fabids</taxon>
        <taxon>Cucurbitales</taxon>
        <taxon>Cucurbitaceae</taxon>
        <taxon>Benincaseae</taxon>
        <taxon>Cucumis</taxon>
    </lineage>
</organism>
<evidence type="ECO:0000256" key="9">
    <source>
        <dbReference type="SAM" id="MobiDB-lite"/>
    </source>
</evidence>
<keyword evidence="8" id="KW-0687">Ribonucleoprotein</keyword>
<evidence type="ECO:0000256" key="8">
    <source>
        <dbReference type="ARBA" id="ARBA00023274"/>
    </source>
</evidence>
<dbReference type="GO" id="GO:0003735">
    <property type="term" value="F:structural constituent of ribosome"/>
    <property type="evidence" value="ECO:0007669"/>
    <property type="project" value="InterPro"/>
</dbReference>
<evidence type="ECO:0000313" key="10">
    <source>
        <dbReference type="EnsemblPlants" id="MELO3C030793.2.1"/>
    </source>
</evidence>
<evidence type="ECO:0000256" key="4">
    <source>
        <dbReference type="ARBA" id="ARBA00022771"/>
    </source>
</evidence>
<dbReference type="GO" id="GO:0022625">
    <property type="term" value="C:cytosolic large ribosomal subunit"/>
    <property type="evidence" value="ECO:0007669"/>
    <property type="project" value="TreeGrafter"/>
</dbReference>
<dbReference type="PANTHER" id="PTHR10768">
    <property type="entry name" value="60S RIBOSOMAL PROTEIN L37"/>
    <property type="match status" value="1"/>
</dbReference>
<comment type="similarity">
    <text evidence="1">Belongs to the eukaryotic ribosomal protein eL37 family.</text>
</comment>
<dbReference type="AlphaFoldDB" id="A0A9I9E9U8"/>
<keyword evidence="4" id="KW-0863">Zinc-finger</keyword>
<dbReference type="InterPro" id="IPR011331">
    <property type="entry name" value="Ribosomal_eL37/eL43"/>
</dbReference>
<keyword evidence="5" id="KW-0862">Zinc</keyword>
<dbReference type="GO" id="GO:0019843">
    <property type="term" value="F:rRNA binding"/>
    <property type="evidence" value="ECO:0007669"/>
    <property type="project" value="UniProtKB-KW"/>
</dbReference>
<feature type="region of interest" description="Disordered" evidence="9">
    <location>
        <begin position="40"/>
        <end position="61"/>
    </location>
</feature>
<dbReference type="PANTHER" id="PTHR10768:SF0">
    <property type="entry name" value="RIBOSOMAL PROTEIN L37"/>
    <property type="match status" value="1"/>
</dbReference>
<dbReference type="EnsemblPlants" id="MELO3C030793.2.1">
    <property type="protein sequence ID" value="MELO3C030793.2.1"/>
    <property type="gene ID" value="MELO3C030793.2"/>
</dbReference>
<dbReference type="InterPro" id="IPR018267">
    <property type="entry name" value="Ribosomal_eL37_CS"/>
</dbReference>
<evidence type="ECO:0000256" key="2">
    <source>
        <dbReference type="ARBA" id="ARBA00022723"/>
    </source>
</evidence>
<dbReference type="GO" id="GO:0008270">
    <property type="term" value="F:zinc ion binding"/>
    <property type="evidence" value="ECO:0007669"/>
    <property type="project" value="UniProtKB-KW"/>
</dbReference>
<evidence type="ECO:0000256" key="1">
    <source>
        <dbReference type="ARBA" id="ARBA00009805"/>
    </source>
</evidence>
<keyword evidence="6" id="KW-0694">RNA-binding</keyword>
<evidence type="ECO:0000256" key="3">
    <source>
        <dbReference type="ARBA" id="ARBA00022730"/>
    </source>
</evidence>
<name>A0A9I9E9U8_CUCME</name>
<proteinExistence type="inferred from homology"/>
<evidence type="ECO:0000256" key="7">
    <source>
        <dbReference type="ARBA" id="ARBA00022980"/>
    </source>
</evidence>
<evidence type="ECO:0000256" key="5">
    <source>
        <dbReference type="ARBA" id="ARBA00022833"/>
    </source>
</evidence>